<gene>
    <name evidence="2" type="ORF">P7K49_026919</name>
</gene>
<name>A0ABQ9UEJ5_SAGOE</name>
<accession>A0ABQ9UEJ5</accession>
<dbReference type="InterPro" id="IPR029239">
    <property type="entry name" value="CFAP418"/>
</dbReference>
<feature type="compositionally biased region" description="Polar residues" evidence="1">
    <location>
        <begin position="95"/>
        <end position="107"/>
    </location>
</feature>
<keyword evidence="3" id="KW-1185">Reference proteome</keyword>
<sequence length="174" mass="19659">MGGDKHVSSKVLQTIGPRALMGAKLIKKKGTRAYACQCSWRTIEELTDLQTDRQLRWTLILPRNDPPYPSPKIVFEELQVEKNDFSLFENERTSGRQSQESHVQLQQGEGKRSSLTIPEDMVNEVGQEPAVQGSRGDSGCKSWGRTNSIRVRAWKELILQPKNRDQSPVGTEKP</sequence>
<feature type="region of interest" description="Disordered" evidence="1">
    <location>
        <begin position="90"/>
        <end position="144"/>
    </location>
</feature>
<dbReference type="Proteomes" id="UP001266305">
    <property type="component" value="Unassembled WGS sequence"/>
</dbReference>
<comment type="caution">
    <text evidence="2">The sequence shown here is derived from an EMBL/GenBank/DDBJ whole genome shotgun (WGS) entry which is preliminary data.</text>
</comment>
<evidence type="ECO:0000313" key="2">
    <source>
        <dbReference type="EMBL" id="KAK2095503.1"/>
    </source>
</evidence>
<proteinExistence type="predicted"/>
<evidence type="ECO:0000313" key="3">
    <source>
        <dbReference type="Proteomes" id="UP001266305"/>
    </source>
</evidence>
<dbReference type="Pfam" id="PF14996">
    <property type="entry name" value="RMP"/>
    <property type="match status" value="1"/>
</dbReference>
<dbReference type="EMBL" id="JASSZA010000013">
    <property type="protein sequence ID" value="KAK2095503.1"/>
    <property type="molecule type" value="Genomic_DNA"/>
</dbReference>
<reference evidence="2 3" key="1">
    <citation type="submission" date="2023-05" db="EMBL/GenBank/DDBJ databases">
        <title>B98-5 Cell Line De Novo Hybrid Assembly: An Optical Mapping Approach.</title>
        <authorList>
            <person name="Kananen K."/>
            <person name="Auerbach J.A."/>
            <person name="Kautto E."/>
            <person name="Blachly J.S."/>
        </authorList>
    </citation>
    <scope>NUCLEOTIDE SEQUENCE [LARGE SCALE GENOMIC DNA]</scope>
    <source>
        <strain evidence="2">B95-8</strain>
        <tissue evidence="2">Cell line</tissue>
    </source>
</reference>
<organism evidence="2 3">
    <name type="scientific">Saguinus oedipus</name>
    <name type="common">Cotton-top tamarin</name>
    <name type="synonym">Oedipomidas oedipus</name>
    <dbReference type="NCBI Taxonomy" id="9490"/>
    <lineage>
        <taxon>Eukaryota</taxon>
        <taxon>Metazoa</taxon>
        <taxon>Chordata</taxon>
        <taxon>Craniata</taxon>
        <taxon>Vertebrata</taxon>
        <taxon>Euteleostomi</taxon>
        <taxon>Mammalia</taxon>
        <taxon>Eutheria</taxon>
        <taxon>Euarchontoglires</taxon>
        <taxon>Primates</taxon>
        <taxon>Haplorrhini</taxon>
        <taxon>Platyrrhini</taxon>
        <taxon>Cebidae</taxon>
        <taxon>Callitrichinae</taxon>
        <taxon>Saguinus</taxon>
    </lineage>
</organism>
<protein>
    <submittedName>
        <fullName evidence="2">Uncharacterized protein</fullName>
    </submittedName>
</protein>
<evidence type="ECO:0000256" key="1">
    <source>
        <dbReference type="SAM" id="MobiDB-lite"/>
    </source>
</evidence>